<dbReference type="PANTHER" id="PTHR43537">
    <property type="entry name" value="TRANSCRIPTIONAL REGULATOR, GNTR FAMILY"/>
    <property type="match status" value="1"/>
</dbReference>
<dbReference type="Gene3D" id="1.10.10.10">
    <property type="entry name" value="Winged helix-like DNA-binding domain superfamily/Winged helix DNA-binding domain"/>
    <property type="match status" value="1"/>
</dbReference>
<evidence type="ECO:0000256" key="1">
    <source>
        <dbReference type="ARBA" id="ARBA00023015"/>
    </source>
</evidence>
<gene>
    <name evidence="5" type="ORF">BG61_09860</name>
</gene>
<dbReference type="InterPro" id="IPR036390">
    <property type="entry name" value="WH_DNA-bd_sf"/>
</dbReference>
<dbReference type="InterPro" id="IPR036388">
    <property type="entry name" value="WH-like_DNA-bd_sf"/>
</dbReference>
<dbReference type="GO" id="GO:0003700">
    <property type="term" value="F:DNA-binding transcription factor activity"/>
    <property type="evidence" value="ECO:0007669"/>
    <property type="project" value="InterPro"/>
</dbReference>
<dbReference type="RefSeq" id="WP_035939717.1">
    <property type="nucleotide sequence ID" value="NZ_CADFFX010000023.1"/>
</dbReference>
<dbReference type="SUPFAM" id="SSF48008">
    <property type="entry name" value="GntR ligand-binding domain-like"/>
    <property type="match status" value="1"/>
</dbReference>
<dbReference type="Pfam" id="PF07729">
    <property type="entry name" value="FCD"/>
    <property type="match status" value="1"/>
</dbReference>
<organism evidence="5 6">
    <name type="scientific">Caballeronia glathei</name>
    <dbReference type="NCBI Taxonomy" id="60547"/>
    <lineage>
        <taxon>Bacteria</taxon>
        <taxon>Pseudomonadati</taxon>
        <taxon>Pseudomonadota</taxon>
        <taxon>Betaproteobacteria</taxon>
        <taxon>Burkholderiales</taxon>
        <taxon>Burkholderiaceae</taxon>
        <taxon>Caballeronia</taxon>
    </lineage>
</organism>
<dbReference type="GO" id="GO:0003677">
    <property type="term" value="F:DNA binding"/>
    <property type="evidence" value="ECO:0007669"/>
    <property type="project" value="UniProtKB-KW"/>
</dbReference>
<dbReference type="SMART" id="SM00345">
    <property type="entry name" value="HTH_GNTR"/>
    <property type="match status" value="1"/>
</dbReference>
<keyword evidence="3" id="KW-0804">Transcription</keyword>
<proteinExistence type="predicted"/>
<dbReference type="Proteomes" id="UP000027466">
    <property type="component" value="Unassembled WGS sequence"/>
</dbReference>
<evidence type="ECO:0000313" key="6">
    <source>
        <dbReference type="Proteomes" id="UP000027466"/>
    </source>
</evidence>
<evidence type="ECO:0000313" key="5">
    <source>
        <dbReference type="EMBL" id="KDR42386.1"/>
    </source>
</evidence>
<evidence type="ECO:0000259" key="4">
    <source>
        <dbReference type="PROSITE" id="PS50949"/>
    </source>
</evidence>
<keyword evidence="2" id="KW-0238">DNA-binding</keyword>
<dbReference type="InterPro" id="IPR008920">
    <property type="entry name" value="TF_FadR/GntR_C"/>
</dbReference>
<evidence type="ECO:0000256" key="3">
    <source>
        <dbReference type="ARBA" id="ARBA00023163"/>
    </source>
</evidence>
<keyword evidence="6" id="KW-1185">Reference proteome</keyword>
<dbReference type="PROSITE" id="PS50949">
    <property type="entry name" value="HTH_GNTR"/>
    <property type="match status" value="1"/>
</dbReference>
<comment type="caution">
    <text evidence="5">The sequence shown here is derived from an EMBL/GenBank/DDBJ whole genome shotgun (WGS) entry which is preliminary data.</text>
</comment>
<dbReference type="SMART" id="SM00895">
    <property type="entry name" value="FCD"/>
    <property type="match status" value="1"/>
</dbReference>
<dbReference type="InterPro" id="IPR011711">
    <property type="entry name" value="GntR_C"/>
</dbReference>
<dbReference type="InterPro" id="IPR000524">
    <property type="entry name" value="Tscrpt_reg_HTH_GntR"/>
</dbReference>
<dbReference type="EMBL" id="JFHC01000017">
    <property type="protein sequence ID" value="KDR42386.1"/>
    <property type="molecule type" value="Genomic_DNA"/>
</dbReference>
<reference evidence="5 6" key="1">
    <citation type="submission" date="2014-03" db="EMBL/GenBank/DDBJ databases">
        <title>Draft Genome Sequences of Four Burkholderia Strains.</title>
        <authorList>
            <person name="Liu X.Y."/>
            <person name="Li C.X."/>
            <person name="Xu J.H."/>
        </authorList>
    </citation>
    <scope>NUCLEOTIDE SEQUENCE [LARGE SCALE GENOMIC DNA]</scope>
    <source>
        <strain evidence="5 6">DSM 50014</strain>
    </source>
</reference>
<dbReference type="STRING" id="60547.GCA_000751215_06483"/>
<sequence length="248" mass="27100">MTDGIELGGTAKELPEAAGTGSKSRARYAFEVIRADILEGRLLPGSRLHSVLLAERLGISRAAVREALSRLASEGLAQSFDQRGFRVTPVSQEDLKDLTRVRIEIESLAIKASIERGDAAWEGAIVGAFHELQKATPLEQKHLQPLMADWSAVHQRFHASLVGACGSPRLLSIREALIEQSERYRKLSVSYHPGERNLNEEHRQIMEAVIDRDAAAAVALIARHFNKTTKILLEAPAAASPDAEQATS</sequence>
<feature type="domain" description="HTH gntR-type" evidence="4">
    <location>
        <begin position="23"/>
        <end position="90"/>
    </location>
</feature>
<name>A0A069PYA4_9BURK</name>
<evidence type="ECO:0000256" key="2">
    <source>
        <dbReference type="ARBA" id="ARBA00023125"/>
    </source>
</evidence>
<keyword evidence="1" id="KW-0805">Transcription regulation</keyword>
<dbReference type="SUPFAM" id="SSF46785">
    <property type="entry name" value="Winged helix' DNA-binding domain"/>
    <property type="match status" value="1"/>
</dbReference>
<dbReference type="AlphaFoldDB" id="A0A069PYA4"/>
<dbReference type="CDD" id="cd07377">
    <property type="entry name" value="WHTH_GntR"/>
    <property type="match status" value="1"/>
</dbReference>
<protein>
    <submittedName>
        <fullName evidence="5">Transcriptional regulator</fullName>
    </submittedName>
</protein>
<dbReference type="Gene3D" id="1.20.120.530">
    <property type="entry name" value="GntR ligand-binding domain-like"/>
    <property type="match status" value="1"/>
</dbReference>
<accession>A0A069PYA4</accession>
<dbReference type="PANTHER" id="PTHR43537:SF20">
    <property type="entry name" value="HTH-TYPE TRANSCRIPTIONAL REPRESSOR GLAR"/>
    <property type="match status" value="1"/>
</dbReference>
<dbReference type="Pfam" id="PF00392">
    <property type="entry name" value="GntR"/>
    <property type="match status" value="1"/>
</dbReference>